<evidence type="ECO:0000313" key="1">
    <source>
        <dbReference type="EMBL" id="JAD86117.1"/>
    </source>
</evidence>
<dbReference type="EMBL" id="GBRH01211778">
    <property type="protein sequence ID" value="JAD86117.1"/>
    <property type="molecule type" value="Transcribed_RNA"/>
</dbReference>
<protein>
    <submittedName>
        <fullName evidence="1">Uncharacterized protein</fullName>
    </submittedName>
</protein>
<accession>A0A0A9DQW0</accession>
<sequence length="82" mass="9140">MLASHCPNTTLKTVLTAAASSTIDNTCLGCTNGDGFQRVNIQLHTPNITKNIIFFQFLNLVLQFNMVKSINYSGKELFFVIR</sequence>
<proteinExistence type="predicted"/>
<name>A0A0A9DQW0_ARUDO</name>
<reference evidence="1" key="1">
    <citation type="submission" date="2014-09" db="EMBL/GenBank/DDBJ databases">
        <authorList>
            <person name="Magalhaes I.L.F."/>
            <person name="Oliveira U."/>
            <person name="Santos F.R."/>
            <person name="Vidigal T.H.D.A."/>
            <person name="Brescovit A.D."/>
            <person name="Santos A.J."/>
        </authorList>
    </citation>
    <scope>NUCLEOTIDE SEQUENCE</scope>
    <source>
        <tissue evidence="1">Shoot tissue taken approximately 20 cm above the soil surface</tissue>
    </source>
</reference>
<dbReference type="AlphaFoldDB" id="A0A0A9DQW0"/>
<reference evidence="1" key="2">
    <citation type="journal article" date="2015" name="Data Brief">
        <title>Shoot transcriptome of the giant reed, Arundo donax.</title>
        <authorList>
            <person name="Barrero R.A."/>
            <person name="Guerrero F.D."/>
            <person name="Moolhuijzen P."/>
            <person name="Goolsby J.A."/>
            <person name="Tidwell J."/>
            <person name="Bellgard S.E."/>
            <person name="Bellgard M.I."/>
        </authorList>
    </citation>
    <scope>NUCLEOTIDE SEQUENCE</scope>
    <source>
        <tissue evidence="1">Shoot tissue taken approximately 20 cm above the soil surface</tissue>
    </source>
</reference>
<organism evidence="1">
    <name type="scientific">Arundo donax</name>
    <name type="common">Giant reed</name>
    <name type="synonym">Donax arundinaceus</name>
    <dbReference type="NCBI Taxonomy" id="35708"/>
    <lineage>
        <taxon>Eukaryota</taxon>
        <taxon>Viridiplantae</taxon>
        <taxon>Streptophyta</taxon>
        <taxon>Embryophyta</taxon>
        <taxon>Tracheophyta</taxon>
        <taxon>Spermatophyta</taxon>
        <taxon>Magnoliopsida</taxon>
        <taxon>Liliopsida</taxon>
        <taxon>Poales</taxon>
        <taxon>Poaceae</taxon>
        <taxon>PACMAD clade</taxon>
        <taxon>Arundinoideae</taxon>
        <taxon>Arundineae</taxon>
        <taxon>Arundo</taxon>
    </lineage>
</organism>